<dbReference type="SMART" id="SM00382">
    <property type="entry name" value="AAA"/>
    <property type="match status" value="1"/>
</dbReference>
<gene>
    <name evidence="3" type="ORF">C474_12666</name>
</gene>
<feature type="region of interest" description="Disordered" evidence="1">
    <location>
        <begin position="280"/>
        <end position="305"/>
    </location>
</feature>
<feature type="compositionally biased region" description="Acidic residues" evidence="1">
    <location>
        <begin position="291"/>
        <end position="303"/>
    </location>
</feature>
<dbReference type="RefSeq" id="WP_008387268.1">
    <property type="nucleotide sequence ID" value="NZ_AOIV01000027.1"/>
</dbReference>
<dbReference type="InterPro" id="IPR003593">
    <property type="entry name" value="AAA+_ATPase"/>
</dbReference>
<dbReference type="EMBL" id="AOIV01000027">
    <property type="protein sequence ID" value="ELZ29888.1"/>
    <property type="molecule type" value="Genomic_DNA"/>
</dbReference>
<dbReference type="AlphaFoldDB" id="M0D4V7"/>
<evidence type="ECO:0000259" key="2">
    <source>
        <dbReference type="SMART" id="SM00382"/>
    </source>
</evidence>
<dbReference type="GO" id="GO:0016887">
    <property type="term" value="F:ATP hydrolysis activity"/>
    <property type="evidence" value="ECO:0007669"/>
    <property type="project" value="InterPro"/>
</dbReference>
<dbReference type="eggNOG" id="arCOG00441">
    <property type="taxonomic scope" value="Archaea"/>
</dbReference>
<reference evidence="3 4" key="1">
    <citation type="journal article" date="2014" name="PLoS Genet.">
        <title>Phylogenetically driven sequencing of extremely halophilic archaea reveals strategies for static and dynamic osmo-response.</title>
        <authorList>
            <person name="Becker E.A."/>
            <person name="Seitzer P.M."/>
            <person name="Tritt A."/>
            <person name="Larsen D."/>
            <person name="Krusor M."/>
            <person name="Yao A.I."/>
            <person name="Wu D."/>
            <person name="Madern D."/>
            <person name="Eisen J.A."/>
            <person name="Darling A.E."/>
            <person name="Facciotti M.T."/>
        </authorList>
    </citation>
    <scope>NUCLEOTIDE SEQUENCE [LARGE SCALE GENOMIC DNA]</scope>
    <source>
        <strain evidence="3 4">JCM 14848</strain>
    </source>
</reference>
<name>M0D4V7_HALPD</name>
<dbReference type="InterPro" id="IPR011704">
    <property type="entry name" value="ATPase_dyneun-rel_AAA"/>
</dbReference>
<keyword evidence="4" id="KW-1185">Reference proteome</keyword>
<dbReference type="Pfam" id="PF07728">
    <property type="entry name" value="AAA_5"/>
    <property type="match status" value="1"/>
</dbReference>
<organism evidence="3 4">
    <name type="scientific">Halogeometricum pallidum JCM 14848</name>
    <dbReference type="NCBI Taxonomy" id="1227487"/>
    <lineage>
        <taxon>Archaea</taxon>
        <taxon>Methanobacteriati</taxon>
        <taxon>Methanobacteriota</taxon>
        <taxon>Stenosarchaea group</taxon>
        <taxon>Halobacteria</taxon>
        <taxon>Halobacteriales</taxon>
        <taxon>Haloferacaceae</taxon>
        <taxon>Halogeometricum</taxon>
    </lineage>
</organism>
<dbReference type="PANTHER" id="PTHR42759:SF1">
    <property type="entry name" value="MAGNESIUM-CHELATASE SUBUNIT CHLD"/>
    <property type="match status" value="1"/>
</dbReference>
<evidence type="ECO:0000313" key="3">
    <source>
        <dbReference type="EMBL" id="ELZ29888.1"/>
    </source>
</evidence>
<dbReference type="PANTHER" id="PTHR42759">
    <property type="entry name" value="MOXR FAMILY PROTEIN"/>
    <property type="match status" value="1"/>
</dbReference>
<dbReference type="Proteomes" id="UP000011513">
    <property type="component" value="Unassembled WGS sequence"/>
</dbReference>
<dbReference type="InterPro" id="IPR050764">
    <property type="entry name" value="CbbQ/NirQ/NorQ/GpvN"/>
</dbReference>
<dbReference type="PATRIC" id="fig|1227487.5.peg.2562"/>
<dbReference type="OrthoDB" id="9837at2157"/>
<protein>
    <submittedName>
        <fullName evidence="3">ATPase</fullName>
    </submittedName>
</protein>
<proteinExistence type="predicted"/>
<dbReference type="InParanoid" id="M0D4V7"/>
<sequence>MTDRPTTAFADVTDEEIRAAFEAEDYVAEDDIVTTVLLALRLGKPLLVEGEPGAGKTELAKVLAARFGSELVRLQCYEGLTAEHALYEWNYAKQLLAVQAGGAGPGGEGADATGAGLDTDAGGGASVFTEEYLLERPLLRALRSDADRPPVLLVDEIDRADDEFEALLLEVLSDFQVSVPELGTVGADRPPVVVVTSNRTRALSDALKRRCLYLHVAPPSFEKETAILERKVPELDGLVATELAAMVARLREEPLRKPPGAAETIDWARAVAALRDGASDAGAAGDGAGAEAEDADIDGDSELTPETVRNTLGCLLKEVEDVERVDDRLLDELLAAAERARSEA</sequence>
<accession>M0D4V7</accession>
<dbReference type="Gene3D" id="3.40.50.300">
    <property type="entry name" value="P-loop containing nucleotide triphosphate hydrolases"/>
    <property type="match status" value="1"/>
</dbReference>
<evidence type="ECO:0000256" key="1">
    <source>
        <dbReference type="SAM" id="MobiDB-lite"/>
    </source>
</evidence>
<dbReference type="SUPFAM" id="SSF52540">
    <property type="entry name" value="P-loop containing nucleoside triphosphate hydrolases"/>
    <property type="match status" value="1"/>
</dbReference>
<feature type="domain" description="AAA+ ATPase" evidence="2">
    <location>
        <begin position="42"/>
        <end position="222"/>
    </location>
</feature>
<evidence type="ECO:0000313" key="4">
    <source>
        <dbReference type="Proteomes" id="UP000011513"/>
    </source>
</evidence>
<dbReference type="InterPro" id="IPR027417">
    <property type="entry name" value="P-loop_NTPase"/>
</dbReference>
<comment type="caution">
    <text evidence="3">The sequence shown here is derived from an EMBL/GenBank/DDBJ whole genome shotgun (WGS) entry which is preliminary data.</text>
</comment>
<dbReference type="GO" id="GO:0005524">
    <property type="term" value="F:ATP binding"/>
    <property type="evidence" value="ECO:0007669"/>
    <property type="project" value="InterPro"/>
</dbReference>